<name>A0A1L7X584_9HELO</name>
<accession>A0A1L7X584</accession>
<proteinExistence type="predicted"/>
<protein>
    <submittedName>
        <fullName evidence="1">Uncharacterized protein</fullName>
    </submittedName>
</protein>
<dbReference type="EMBL" id="FJOG01000015">
    <property type="protein sequence ID" value="CZR60193.1"/>
    <property type="molecule type" value="Genomic_DNA"/>
</dbReference>
<dbReference type="AlphaFoldDB" id="A0A1L7X584"/>
<sequence length="226" mass="25710">MIVDQSIFHFFAEVALFAHNSFDLFSEKLDQTAKAVEAQGVNPLEDGVLLYTSLAQTWSSTVAVSGKLRGRLIKFYLLEMKDMYWTVDTGFYLKRARLDTLDGKTHDRHFGLFFRYFPDLQELMLVTKTGRLGADALCNPIYQEECLVVLGGFFQRLVEKKSRFGVPNISLRVAKLSEPGCEDPDYEFLMDTDPLHRNSGSELIAGSHCPEIFRSVMDMAKRSTLK</sequence>
<organism evidence="1 2">
    <name type="scientific">Phialocephala subalpina</name>
    <dbReference type="NCBI Taxonomy" id="576137"/>
    <lineage>
        <taxon>Eukaryota</taxon>
        <taxon>Fungi</taxon>
        <taxon>Dikarya</taxon>
        <taxon>Ascomycota</taxon>
        <taxon>Pezizomycotina</taxon>
        <taxon>Leotiomycetes</taxon>
        <taxon>Helotiales</taxon>
        <taxon>Mollisiaceae</taxon>
        <taxon>Phialocephala</taxon>
        <taxon>Phialocephala fortinii species complex</taxon>
    </lineage>
</organism>
<keyword evidence="2" id="KW-1185">Reference proteome</keyword>
<dbReference type="Proteomes" id="UP000184330">
    <property type="component" value="Unassembled WGS sequence"/>
</dbReference>
<reference evidence="1 2" key="1">
    <citation type="submission" date="2016-03" db="EMBL/GenBank/DDBJ databases">
        <authorList>
            <person name="Ploux O."/>
        </authorList>
    </citation>
    <scope>NUCLEOTIDE SEQUENCE [LARGE SCALE GENOMIC DNA]</scope>
    <source>
        <strain evidence="1 2">UAMH 11012</strain>
    </source>
</reference>
<evidence type="ECO:0000313" key="1">
    <source>
        <dbReference type="EMBL" id="CZR60193.1"/>
    </source>
</evidence>
<gene>
    <name evidence="1" type="ORF">PAC_10089</name>
</gene>
<evidence type="ECO:0000313" key="2">
    <source>
        <dbReference type="Proteomes" id="UP000184330"/>
    </source>
</evidence>